<dbReference type="EMBL" id="CP069030">
    <property type="protein sequence ID" value="QRC98192.1"/>
    <property type="molecule type" value="Genomic_DNA"/>
</dbReference>
<gene>
    <name evidence="2" type="ORF">JI435_411680</name>
</gene>
<organism evidence="2 3">
    <name type="scientific">Phaeosphaeria nodorum (strain SN15 / ATCC MYA-4574 / FGSC 10173)</name>
    <name type="common">Glume blotch fungus</name>
    <name type="synonym">Parastagonospora nodorum</name>
    <dbReference type="NCBI Taxonomy" id="321614"/>
    <lineage>
        <taxon>Eukaryota</taxon>
        <taxon>Fungi</taxon>
        <taxon>Dikarya</taxon>
        <taxon>Ascomycota</taxon>
        <taxon>Pezizomycotina</taxon>
        <taxon>Dothideomycetes</taxon>
        <taxon>Pleosporomycetidae</taxon>
        <taxon>Pleosporales</taxon>
        <taxon>Pleosporineae</taxon>
        <taxon>Phaeosphaeriaceae</taxon>
        <taxon>Parastagonospora</taxon>
    </lineage>
</organism>
<evidence type="ECO:0000313" key="3">
    <source>
        <dbReference type="Proteomes" id="UP000663193"/>
    </source>
</evidence>
<sequence>MRLLLFVTLNLCTRILDSRRCALSAPCPSLLIAAASPYLGRLIGKLLRPRPALGSARLFAHSPFSRLCIHPAHQRHTRTLLPYQVSLYHLGFCVLDHSRIFTPVLQHISSSL</sequence>
<accession>A0A7U2F3V3</accession>
<proteinExistence type="predicted"/>
<evidence type="ECO:0008006" key="4">
    <source>
        <dbReference type="Google" id="ProtNLM"/>
    </source>
</evidence>
<keyword evidence="3" id="KW-1185">Reference proteome</keyword>
<dbReference type="Proteomes" id="UP000663193">
    <property type="component" value="Chromosome 8"/>
</dbReference>
<keyword evidence="1" id="KW-0732">Signal</keyword>
<evidence type="ECO:0000313" key="2">
    <source>
        <dbReference type="EMBL" id="QRC98192.1"/>
    </source>
</evidence>
<evidence type="ECO:0000256" key="1">
    <source>
        <dbReference type="SAM" id="SignalP"/>
    </source>
</evidence>
<feature type="signal peptide" evidence="1">
    <location>
        <begin position="1"/>
        <end position="18"/>
    </location>
</feature>
<protein>
    <recommendedName>
        <fullName evidence="4">Secreted protein</fullName>
    </recommendedName>
</protein>
<feature type="chain" id="PRO_5030873757" description="Secreted protein" evidence="1">
    <location>
        <begin position="19"/>
        <end position="112"/>
    </location>
</feature>
<name>A0A7U2F3V3_PHANO</name>
<dbReference type="AlphaFoldDB" id="A0A7U2F3V3"/>
<reference evidence="3" key="1">
    <citation type="journal article" date="2021" name="BMC Genomics">
        <title>Chromosome-level genome assembly and manually-curated proteome of model necrotroph Parastagonospora nodorum Sn15 reveals a genome-wide trove of candidate effector homologs, and redundancy of virulence-related functions within an accessory chromosome.</title>
        <authorList>
            <person name="Bertazzoni S."/>
            <person name="Jones D.A.B."/>
            <person name="Phan H.T."/>
            <person name="Tan K.-C."/>
            <person name="Hane J.K."/>
        </authorList>
    </citation>
    <scope>NUCLEOTIDE SEQUENCE [LARGE SCALE GENOMIC DNA]</scope>
    <source>
        <strain evidence="3">SN15 / ATCC MYA-4574 / FGSC 10173)</strain>
    </source>
</reference>
<dbReference type="VEuPathDB" id="FungiDB:JI435_411680"/>